<dbReference type="EMBL" id="CP081303">
    <property type="protein sequence ID" value="QZE15510.1"/>
    <property type="molecule type" value="Genomic_DNA"/>
</dbReference>
<keyword evidence="2" id="KW-1185">Reference proteome</keyword>
<sequence length="592" mass="65168">MVSHIIIVFIVLLFIVLSLYFEWTGPSFTFLIAVSVLAVFGILTPKEIMSGFANEQLAVILLLLLIGDVIRQSSTIERFFDWFFRSSKTYHSFVFRMTLVVSVMSAFFNNTPLVAIMMPYVDSWSRRNRISPSKLLIPLSYAAILGGCATLIGTSTNLIVNGLLSEQDILPGLAPLEMFDFSIVGIPMILIGILYLVFFSDKLLPDKKDAMGDFQKSNRDYLLQAVVDEGSPLVGKRMNDDKLKNLRGLYMVEIVRGEKHISAISPETQVLTGDILTFAGDTSTVADLITQSNSGLRFPGAEGLVSRKVTQVVEIVISHNSTLIGKTVLEANFRVKYDAAVIAVHRNGERISGQITYEKLKAGDALLLYGGQNFIRLSKNSQDFFLITSVLENRKVAPYKSALVIIGLIASILLSVFRIVPLFTSLLFLLVFMNVLGICSPKDIYKSLDLNLAMIIALALALGVAMTKTGVAKIIAQSIITMFMPMGVLGLLVGIYLVTSLMANLITNKAAVALVFPIVLTISRDLHIPPEPLVLLVAFASAANFMTPIGYQTNLMVYGPGGYSFKDYTKIGFPLTFLYLIVTVVVLYFVYF</sequence>
<proteinExistence type="predicted"/>
<gene>
    <name evidence="1" type="ORF">K4L44_06675</name>
</gene>
<reference evidence="1" key="1">
    <citation type="submission" date="2021-08" db="EMBL/GenBank/DDBJ databases">
        <title>Novel anaerobic bacterium isolated from sea squirt in East Sea, Republic of Korea.</title>
        <authorList>
            <person name="Nguyen T.H."/>
            <person name="Li Z."/>
            <person name="Lee Y.-J."/>
            <person name="Ko J."/>
            <person name="Kim S.-G."/>
        </authorList>
    </citation>
    <scope>NUCLEOTIDE SEQUENCE</scope>
    <source>
        <strain evidence="1">KCTC 25031</strain>
    </source>
</reference>
<organism evidence="1 2">
    <name type="scientific">Halosquirtibacter laminarini</name>
    <dbReference type="NCBI Taxonomy" id="3374600"/>
    <lineage>
        <taxon>Bacteria</taxon>
        <taxon>Pseudomonadati</taxon>
        <taxon>Bacteroidota</taxon>
        <taxon>Bacteroidia</taxon>
        <taxon>Marinilabiliales</taxon>
        <taxon>Prolixibacteraceae</taxon>
        <taxon>Halosquirtibacter</taxon>
    </lineage>
</organism>
<evidence type="ECO:0000313" key="1">
    <source>
        <dbReference type="EMBL" id="QZE15510.1"/>
    </source>
</evidence>
<dbReference type="Proteomes" id="UP000826212">
    <property type="component" value="Chromosome"/>
</dbReference>
<accession>A0AC61NKX8</accession>
<evidence type="ECO:0000313" key="2">
    <source>
        <dbReference type="Proteomes" id="UP000826212"/>
    </source>
</evidence>
<protein>
    <submittedName>
        <fullName evidence="1">SLC13 family permease</fullName>
    </submittedName>
</protein>
<name>A0AC61NKX8_9BACT</name>